<dbReference type="RefSeq" id="WP_106742118.1">
    <property type="nucleotide sequence ID" value="NZ_PXYY01000056.1"/>
</dbReference>
<dbReference type="EMBL" id="PXYY01000056">
    <property type="protein sequence ID" value="PSJ79997.1"/>
    <property type="molecule type" value="Genomic_DNA"/>
</dbReference>
<sequence length="66" mass="6743">MKKLVALLTAVTLSATVLAAQAEKEAETTAVEVQTRQASAPVVFEEVVEENTAASDVAASAASVPQ</sequence>
<proteinExistence type="predicted"/>
<reference evidence="2 3" key="1">
    <citation type="submission" date="2018-03" db="EMBL/GenBank/DDBJ databases">
        <title>Neisseria weixii sp. nov., isolated from the intestinal contents of Tibetan Plateau pika (Ochotona curzoniae) in Yushu, Qinghai Province, China.</title>
        <authorList>
            <person name="Gui Z."/>
        </authorList>
    </citation>
    <scope>NUCLEOTIDE SEQUENCE [LARGE SCALE GENOMIC DNA]</scope>
    <source>
        <strain evidence="2 3">ATCC 51483</strain>
    </source>
</reference>
<protein>
    <submittedName>
        <fullName evidence="2">Uncharacterized protein</fullName>
    </submittedName>
</protein>
<keyword evidence="3" id="KW-1185">Reference proteome</keyword>
<name>A0A2P7TZ67_9NEIS</name>
<evidence type="ECO:0000256" key="1">
    <source>
        <dbReference type="SAM" id="SignalP"/>
    </source>
</evidence>
<comment type="caution">
    <text evidence="2">The sequence shown here is derived from an EMBL/GenBank/DDBJ whole genome shotgun (WGS) entry which is preliminary data.</text>
</comment>
<feature type="chain" id="PRO_5015186367" evidence="1">
    <location>
        <begin position="20"/>
        <end position="66"/>
    </location>
</feature>
<feature type="signal peptide" evidence="1">
    <location>
        <begin position="1"/>
        <end position="19"/>
    </location>
</feature>
<evidence type="ECO:0000313" key="3">
    <source>
        <dbReference type="Proteomes" id="UP000241868"/>
    </source>
</evidence>
<gene>
    <name evidence="2" type="ORF">C7N83_08900</name>
</gene>
<organism evidence="2 3">
    <name type="scientific">Neisseria iguanae</name>
    <dbReference type="NCBI Taxonomy" id="90242"/>
    <lineage>
        <taxon>Bacteria</taxon>
        <taxon>Pseudomonadati</taxon>
        <taxon>Pseudomonadota</taxon>
        <taxon>Betaproteobacteria</taxon>
        <taxon>Neisseriales</taxon>
        <taxon>Neisseriaceae</taxon>
        <taxon>Neisseria</taxon>
    </lineage>
</organism>
<evidence type="ECO:0000313" key="2">
    <source>
        <dbReference type="EMBL" id="PSJ79997.1"/>
    </source>
</evidence>
<keyword evidence="1" id="KW-0732">Signal</keyword>
<dbReference type="Proteomes" id="UP000241868">
    <property type="component" value="Unassembled WGS sequence"/>
</dbReference>
<accession>A0A2P7TZ67</accession>
<dbReference type="AlphaFoldDB" id="A0A2P7TZ67"/>